<feature type="disulfide bond" evidence="13">
    <location>
        <begin position="1386"/>
        <end position="1398"/>
    </location>
</feature>
<evidence type="ECO:0000256" key="6">
    <source>
        <dbReference type="ARBA" id="ARBA00022869"/>
    </source>
</evidence>
<dbReference type="FunFam" id="2.10.25.10:FF:000388">
    <property type="entry name" value="Laminin subunit alpha"/>
    <property type="match status" value="1"/>
</dbReference>
<dbReference type="PROSITE" id="PS51117">
    <property type="entry name" value="LAMININ_NTER"/>
    <property type="match status" value="1"/>
</dbReference>
<reference evidence="21" key="3">
    <citation type="submission" date="2015-06" db="UniProtKB">
        <authorList>
            <consortium name="EnsemblMetazoa"/>
        </authorList>
    </citation>
    <scope>IDENTIFICATION</scope>
</reference>
<dbReference type="SMART" id="SM00281">
    <property type="entry name" value="LamB"/>
    <property type="match status" value="1"/>
</dbReference>
<dbReference type="FunFam" id="2.10.25.10:FF:000407">
    <property type="entry name" value="Laminin subunit alpha-3"/>
    <property type="match status" value="1"/>
</dbReference>
<keyword evidence="10" id="KW-0325">Glycoprotein</keyword>
<feature type="disulfide bond" evidence="13">
    <location>
        <begin position="526"/>
        <end position="535"/>
    </location>
</feature>
<feature type="disulfide bond" evidence="12">
    <location>
        <begin position="3634"/>
        <end position="3661"/>
    </location>
</feature>
<evidence type="ECO:0000256" key="13">
    <source>
        <dbReference type="PROSITE-ProRule" id="PRU00460"/>
    </source>
</evidence>
<dbReference type="GO" id="GO:0034446">
    <property type="term" value="P:substrate adhesion-dependent cell spreading"/>
    <property type="evidence" value="ECO:0007669"/>
    <property type="project" value="UniProtKB-ARBA"/>
</dbReference>
<dbReference type="FunFam" id="2.10.25.10:FF:000069">
    <property type="entry name" value="Laminin subunit alpha 1"/>
    <property type="match status" value="1"/>
</dbReference>
<proteinExistence type="predicted"/>
<feature type="domain" description="Laminin G" evidence="16">
    <location>
        <begin position="2692"/>
        <end position="2875"/>
    </location>
</feature>
<feature type="disulfide bond" evidence="13">
    <location>
        <begin position="480"/>
        <end position="489"/>
    </location>
</feature>
<feature type="disulfide bond" evidence="13">
    <location>
        <begin position="459"/>
        <end position="471"/>
    </location>
</feature>
<organism evidence="20">
    <name type="scientific">Capitella teleta</name>
    <name type="common">Polychaete worm</name>
    <dbReference type="NCBI Taxonomy" id="283909"/>
    <lineage>
        <taxon>Eukaryota</taxon>
        <taxon>Metazoa</taxon>
        <taxon>Spiralia</taxon>
        <taxon>Lophotrochozoa</taxon>
        <taxon>Annelida</taxon>
        <taxon>Polychaeta</taxon>
        <taxon>Sedentaria</taxon>
        <taxon>Scolecida</taxon>
        <taxon>Capitellidae</taxon>
        <taxon>Capitella</taxon>
    </lineage>
</organism>
<evidence type="ECO:0000313" key="21">
    <source>
        <dbReference type="EnsemblMetazoa" id="CapteP157479"/>
    </source>
</evidence>
<dbReference type="InterPro" id="IPR000034">
    <property type="entry name" value="Laminin_IV"/>
</dbReference>
<feature type="domain" description="Laminin EGF-like" evidence="17">
    <location>
        <begin position="551"/>
        <end position="596"/>
    </location>
</feature>
<evidence type="ECO:0000256" key="3">
    <source>
        <dbReference type="ARBA" id="ARBA00022530"/>
    </source>
</evidence>
<evidence type="ECO:0000256" key="4">
    <source>
        <dbReference type="ARBA" id="ARBA00022729"/>
    </source>
</evidence>
<feature type="coiled-coil region" evidence="14">
    <location>
        <begin position="2289"/>
        <end position="2316"/>
    </location>
</feature>
<dbReference type="Gene3D" id="2.60.120.260">
    <property type="entry name" value="Galactose-binding domain-like"/>
    <property type="match status" value="1"/>
</dbReference>
<dbReference type="PROSITE" id="PS50027">
    <property type="entry name" value="EGF_LAM_2"/>
    <property type="match status" value="16"/>
</dbReference>
<feature type="disulfide bond" evidence="13">
    <location>
        <begin position="505"/>
        <end position="517"/>
    </location>
</feature>
<feature type="domain" description="Laminin EGF-like" evidence="17">
    <location>
        <begin position="597"/>
        <end position="641"/>
    </location>
</feature>
<dbReference type="PROSITE" id="PS50025">
    <property type="entry name" value="LAM_G_DOMAIN"/>
    <property type="match status" value="5"/>
</dbReference>
<dbReference type="InterPro" id="IPR008211">
    <property type="entry name" value="Laminin_N"/>
</dbReference>
<feature type="disulfide bond" evidence="13">
    <location>
        <begin position="644"/>
        <end position="661"/>
    </location>
</feature>
<feature type="disulfide bond" evidence="13">
    <location>
        <begin position="1526"/>
        <end position="1543"/>
    </location>
</feature>
<feature type="chain" id="PRO_5008787030" description="Laminin subunit alpha" evidence="15">
    <location>
        <begin position="27"/>
        <end position="3664"/>
    </location>
</feature>
<feature type="disulfide bond" evidence="13">
    <location>
        <begin position="553"/>
        <end position="570"/>
    </location>
</feature>
<dbReference type="PROSITE" id="PS00022">
    <property type="entry name" value="EGF_1"/>
    <property type="match status" value="1"/>
</dbReference>
<keyword evidence="4 15" id="KW-0732">Signal</keyword>
<keyword evidence="9 13" id="KW-1015">Disulfide bond</keyword>
<keyword evidence="22" id="KW-1185">Reference proteome</keyword>
<keyword evidence="6" id="KW-0084">Basement membrane</keyword>
<dbReference type="STRING" id="283909.R7TI06"/>
<feature type="domain" description="Laminin N-terminal" evidence="19">
    <location>
        <begin position="25"/>
        <end position="284"/>
    </location>
</feature>
<feature type="domain" description="Laminin EGF-like" evidence="17">
    <location>
        <begin position="505"/>
        <end position="550"/>
    </location>
</feature>
<dbReference type="SMART" id="SM00136">
    <property type="entry name" value="LamNT"/>
    <property type="match status" value="1"/>
</dbReference>
<feature type="signal peptide" evidence="15">
    <location>
        <begin position="1"/>
        <end position="26"/>
    </location>
</feature>
<evidence type="ECO:0000256" key="9">
    <source>
        <dbReference type="ARBA" id="ARBA00023157"/>
    </source>
</evidence>
<feature type="domain" description="Laminin EGF-like" evidence="17">
    <location>
        <begin position="2068"/>
        <end position="2113"/>
    </location>
</feature>
<dbReference type="SUPFAM" id="SSF49899">
    <property type="entry name" value="Concanavalin A-like lectins/glucanases"/>
    <property type="match status" value="5"/>
</dbReference>
<feature type="disulfide bond" evidence="13">
    <location>
        <begin position="597"/>
        <end position="609"/>
    </location>
</feature>
<evidence type="ECO:0000259" key="19">
    <source>
        <dbReference type="PROSITE" id="PS51117"/>
    </source>
</evidence>
<evidence type="ECO:0000256" key="2">
    <source>
        <dbReference type="ARBA" id="ARBA00022525"/>
    </source>
</evidence>
<evidence type="ECO:0000259" key="17">
    <source>
        <dbReference type="PROSITE" id="PS50027"/>
    </source>
</evidence>
<dbReference type="PANTHER" id="PTHR10574">
    <property type="entry name" value="NETRIN/LAMININ-RELATED"/>
    <property type="match status" value="1"/>
</dbReference>
<dbReference type="CDD" id="cd00055">
    <property type="entry name" value="EGF_Lam"/>
    <property type="match status" value="22"/>
</dbReference>
<dbReference type="Pfam" id="PF00055">
    <property type="entry name" value="Laminin_N"/>
    <property type="match status" value="1"/>
</dbReference>
<dbReference type="InterPro" id="IPR000742">
    <property type="entry name" value="EGF"/>
</dbReference>
<dbReference type="FunFam" id="2.10.25.10:FF:000189">
    <property type="entry name" value="Laminin subunit alpha 2"/>
    <property type="match status" value="1"/>
</dbReference>
<feature type="domain" description="Laminin EGF-like" evidence="17">
    <location>
        <begin position="1432"/>
        <end position="1475"/>
    </location>
</feature>
<evidence type="ECO:0000256" key="12">
    <source>
        <dbReference type="PROSITE-ProRule" id="PRU00122"/>
    </source>
</evidence>
<feature type="domain" description="Laminin EGF-like" evidence="17">
    <location>
        <begin position="1476"/>
        <end position="1523"/>
    </location>
</feature>
<feature type="domain" description="Laminin EGF-like" evidence="17">
    <location>
        <begin position="459"/>
        <end position="504"/>
    </location>
</feature>
<dbReference type="Gene3D" id="2.60.120.200">
    <property type="match status" value="5"/>
</dbReference>
<feature type="disulfide bond" evidence="13">
    <location>
        <begin position="1524"/>
        <end position="1536"/>
    </location>
</feature>
<keyword evidence="5" id="KW-0677">Repeat</keyword>
<feature type="domain" description="Laminin EGF-like" evidence="17">
    <location>
        <begin position="642"/>
        <end position="692"/>
    </location>
</feature>
<evidence type="ECO:0000259" key="16">
    <source>
        <dbReference type="PROSITE" id="PS50025"/>
    </source>
</evidence>
<dbReference type="CDD" id="cd00110">
    <property type="entry name" value="LamG"/>
    <property type="match status" value="5"/>
</dbReference>
<dbReference type="FunFam" id="2.10.25.10:FF:000011">
    <property type="entry name" value="Cadherin EGF LAG seven-pass G-type receptor"/>
    <property type="match status" value="1"/>
</dbReference>
<feature type="disulfide bond" evidence="13">
    <location>
        <begin position="1388"/>
        <end position="1405"/>
    </location>
</feature>
<dbReference type="FunFam" id="2.10.25.10:FF:000083">
    <property type="entry name" value="Laminin subunit alpha"/>
    <property type="match status" value="1"/>
</dbReference>
<feature type="disulfide bond" evidence="13">
    <location>
        <begin position="2041"/>
        <end position="2050"/>
    </location>
</feature>
<dbReference type="PROSITE" id="PS51115">
    <property type="entry name" value="LAMININ_IVA"/>
    <property type="match status" value="1"/>
</dbReference>
<dbReference type="HOGENOM" id="CLU_000301_1_0_1"/>
<feature type="disulfide bond" evidence="13">
    <location>
        <begin position="551"/>
        <end position="563"/>
    </location>
</feature>
<feature type="disulfide bond" evidence="13">
    <location>
        <begin position="1993"/>
        <end position="2002"/>
    </location>
</feature>
<dbReference type="InterPro" id="IPR010307">
    <property type="entry name" value="Laminin_dom_II"/>
</dbReference>
<feature type="domain" description="Laminin G" evidence="16">
    <location>
        <begin position="3488"/>
        <end position="3661"/>
    </location>
</feature>
<dbReference type="Proteomes" id="UP000014760">
    <property type="component" value="Unassembled WGS sequence"/>
</dbReference>
<evidence type="ECO:0000256" key="8">
    <source>
        <dbReference type="ARBA" id="ARBA00023054"/>
    </source>
</evidence>
<dbReference type="EnsemblMetazoa" id="CapteT157479">
    <property type="protein sequence ID" value="CapteP157479"/>
    <property type="gene ID" value="CapteG157479"/>
</dbReference>
<comment type="caution">
    <text evidence="13">Lacks conserved residue(s) required for the propagation of feature annotation.</text>
</comment>
<keyword evidence="3" id="KW-0272">Extracellular matrix</keyword>
<dbReference type="FunCoup" id="R7TI06">
    <property type="interactions" value="54"/>
</dbReference>
<keyword evidence="11 13" id="KW-0424">Laminin EGF-like domain</keyword>
<dbReference type="PANTHER" id="PTHR10574:SF406">
    <property type="entry name" value="LAMININ SUBUNIT ALPHA 5"/>
    <property type="match status" value="1"/>
</dbReference>
<dbReference type="FunFam" id="2.10.25.10:FF:000090">
    <property type="entry name" value="laminin subunit alpha"/>
    <property type="match status" value="2"/>
</dbReference>
<feature type="domain" description="Laminin EGF-like" evidence="17">
    <location>
        <begin position="1816"/>
        <end position="1862"/>
    </location>
</feature>
<evidence type="ECO:0000256" key="11">
    <source>
        <dbReference type="ARBA" id="ARBA00023292"/>
    </source>
</evidence>
<dbReference type="PROSITE" id="PS01248">
    <property type="entry name" value="EGF_LAM_1"/>
    <property type="match status" value="7"/>
</dbReference>
<dbReference type="OMA" id="GECKCLT"/>
<evidence type="ECO:0000313" key="20">
    <source>
        <dbReference type="EMBL" id="ELT93339.1"/>
    </source>
</evidence>
<feature type="domain" description="Laminin EGF-like" evidence="17">
    <location>
        <begin position="1974"/>
        <end position="2020"/>
    </location>
</feature>
<feature type="disulfide bond" evidence="13">
    <location>
        <begin position="572"/>
        <end position="581"/>
    </location>
</feature>
<dbReference type="Pfam" id="PF02210">
    <property type="entry name" value="Laminin_G_2"/>
    <property type="match status" value="5"/>
</dbReference>
<evidence type="ECO:0000256" key="15">
    <source>
        <dbReference type="SAM" id="SignalP"/>
    </source>
</evidence>
<keyword evidence="2" id="KW-0964">Secreted</keyword>
<dbReference type="EMBL" id="AMQN01012817">
    <property type="status" value="NOT_ANNOTATED_CDS"/>
    <property type="molecule type" value="Genomic_DNA"/>
</dbReference>
<dbReference type="SUPFAM" id="SSF57196">
    <property type="entry name" value="EGF/Laminin"/>
    <property type="match status" value="19"/>
</dbReference>
<dbReference type="EMBL" id="KB309774">
    <property type="protein sequence ID" value="ELT93339.1"/>
    <property type="molecule type" value="Genomic_DNA"/>
</dbReference>
<dbReference type="Pfam" id="PF00052">
    <property type="entry name" value="Laminin_B"/>
    <property type="match status" value="1"/>
</dbReference>
<protein>
    <recommendedName>
        <fullName evidence="23">Laminin subunit alpha</fullName>
    </recommendedName>
</protein>
<feature type="domain" description="Laminin IV type A" evidence="18">
    <location>
        <begin position="1605"/>
        <end position="1782"/>
    </location>
</feature>
<dbReference type="Gene3D" id="2.10.25.10">
    <property type="entry name" value="Laminin"/>
    <property type="match status" value="20"/>
</dbReference>
<dbReference type="SMART" id="SM00180">
    <property type="entry name" value="EGF_Lam"/>
    <property type="match status" value="22"/>
</dbReference>
<dbReference type="GO" id="GO:0031175">
    <property type="term" value="P:neuron projection development"/>
    <property type="evidence" value="ECO:0007669"/>
    <property type="project" value="UniProtKB-ARBA"/>
</dbReference>
<dbReference type="PRINTS" id="PR00011">
    <property type="entry name" value="EGFLAMININ"/>
</dbReference>
<dbReference type="Pfam" id="PF06009">
    <property type="entry name" value="Laminin_II"/>
    <property type="match status" value="1"/>
</dbReference>
<reference evidence="22" key="1">
    <citation type="submission" date="2012-12" db="EMBL/GenBank/DDBJ databases">
        <authorList>
            <person name="Hellsten U."/>
            <person name="Grimwood J."/>
            <person name="Chapman J.A."/>
            <person name="Shapiro H."/>
            <person name="Aerts A."/>
            <person name="Otillar R.P."/>
            <person name="Terry A.Y."/>
            <person name="Boore J.L."/>
            <person name="Simakov O."/>
            <person name="Marletaz F."/>
            <person name="Cho S.-J."/>
            <person name="Edsinger-Gonzales E."/>
            <person name="Havlak P."/>
            <person name="Kuo D.-H."/>
            <person name="Larsson T."/>
            <person name="Lv J."/>
            <person name="Arendt D."/>
            <person name="Savage R."/>
            <person name="Osoegawa K."/>
            <person name="de Jong P."/>
            <person name="Lindberg D.R."/>
            <person name="Seaver E.C."/>
            <person name="Weisblat D.A."/>
            <person name="Putnam N.H."/>
            <person name="Grigoriev I.V."/>
            <person name="Rokhsar D.S."/>
        </authorList>
    </citation>
    <scope>NUCLEOTIDE SEQUENCE</scope>
    <source>
        <strain evidence="22">I ESC-2004</strain>
    </source>
</reference>
<feature type="disulfide bond" evidence="13">
    <location>
        <begin position="1407"/>
        <end position="1416"/>
    </location>
</feature>
<feature type="domain" description="Laminin EGF-like" evidence="17">
    <location>
        <begin position="1863"/>
        <end position="1920"/>
    </location>
</feature>
<evidence type="ECO:0000256" key="10">
    <source>
        <dbReference type="ARBA" id="ARBA00023180"/>
    </source>
</evidence>
<feature type="domain" description="Laminin G" evidence="16">
    <location>
        <begin position="3065"/>
        <end position="3242"/>
    </location>
</feature>
<feature type="disulfide bond" evidence="13">
    <location>
        <begin position="617"/>
        <end position="626"/>
    </location>
</feature>
<feature type="disulfide bond" evidence="13">
    <location>
        <begin position="1891"/>
        <end position="1900"/>
    </location>
</feature>
<reference evidence="20 22" key="2">
    <citation type="journal article" date="2013" name="Nature">
        <title>Insights into bilaterian evolution from three spiralian genomes.</title>
        <authorList>
            <person name="Simakov O."/>
            <person name="Marletaz F."/>
            <person name="Cho S.J."/>
            <person name="Edsinger-Gonzales E."/>
            <person name="Havlak P."/>
            <person name="Hellsten U."/>
            <person name="Kuo D.H."/>
            <person name="Larsson T."/>
            <person name="Lv J."/>
            <person name="Arendt D."/>
            <person name="Savage R."/>
            <person name="Osoegawa K."/>
            <person name="de Jong P."/>
            <person name="Grimwood J."/>
            <person name="Chapman J.A."/>
            <person name="Shapiro H."/>
            <person name="Aerts A."/>
            <person name="Otillar R.P."/>
            <person name="Terry A.Y."/>
            <person name="Boore J.L."/>
            <person name="Grigoriev I.V."/>
            <person name="Lindberg D.R."/>
            <person name="Seaver E.C."/>
            <person name="Weisblat D.A."/>
            <person name="Putnam N.H."/>
            <person name="Rokhsar D.S."/>
        </authorList>
    </citation>
    <scope>NUCLEOTIDE SEQUENCE</scope>
    <source>
        <strain evidence="20 22">I ESC-2004</strain>
    </source>
</reference>
<evidence type="ECO:0000256" key="7">
    <source>
        <dbReference type="ARBA" id="ARBA00022889"/>
    </source>
</evidence>
<sequence length="3664" mass="401285">MAAPSRVAVSACLLIIIALSFDLASTQVLTPPYFNLAVSRNIEATSTCGEGVTERELFCKLTGANPGKSTNQNALTGDFEVIQGQLCDYCDANEAAKVHPAEYAIDGTERWWQSPPLSRGLHFNEVNLTVNLGQTFHVAYVFIKMGNSPRPGVFVLERSTDDGATWKPWQYFADTKSDCNSFFGLDNYEDRITSDDSVICTTEYSKVVPLEGGEIVVSLVNNRPSANNFSYSQTLQDWTKATNLRLRLLRTKTLLGHLMAVARQDPTITRRYYYSIKDISIGGRCVCNGHASVCDKTDPFDQYKLLCRCQHNTCGDQCQSCCPGFVQKPWQPATLSDRNECEPCQCYGHTDECIYDEGVAANFTSIDIHGNYEGGGVCQNCRDNTMGVNCEKCRPGYFHPYGVLLNATDACQECECDPFFSTGECDGGSGECYCKPEFTGRSCEECAIGFFDWPRCRPCECNVNGTQNQVCQVGGGECPCKPNYEGTNCDQCAYGYYGFPDCKRCDCDSVGSLSGYCEPTTGQCTCRTNYGDRDCGACGRGHYNYPSCDLCTCDPIGSTEEICDMDNGYCLCKDGFGGPQCSTCAAGFYNHPHCQECGCAEPGSQSSSCDESGQCVCNYNYAGKLCESCAPGYYKYPECLACNCDPYGAYGSSCDQEFGQCDCRPTFEGLMCEKCKANFYNYPICEECNCNPAGAKQVPGYPLGGCGASDDGRLCECKDRVSGRICDTCLAGYWNLNPNNPFGCEDCACYTPGTVGTSHVCDVNQGQCFCKPYVSGRSCDTCVDGTYNLMEYSPFGCIDCKCDPGGSVDTNCDKDSGQCTCRPRVNGRTCSSPLNMHFFPNLYHLMYEFEDGRTKEGGRVRYGFDNNVFYGFSWRGYAIFSRLQHEVLVDVDISKPSLYRLIFRYVNPTDYRIMADVSLIPGAATDVQQDSQVVFEPSMDPQFVTVSGGGLVSDFVLNPGRWSISLNTAEELYVDYVVLLPQDYYEASILQDVVNNPCQVPVSDELCKHFIYVDLSVHASSPGEQGYIRIGSERNRTQLFDDDVINEQLGNVKMAHIDANQPSMMLNLPVDNPGQYVLVIVYHSGQVSQIDMLDIEVASHGGRENGQLKLPGCPYSALCRQVVTDQEGMLSVFNIDGPYASLTFTAKNDANMAIESVIAIPYDEWNLGLIQPQLKCLRQNQECLPSSFYNPTGSIQVEAESGPNEDLISSDVPPTIDASVKVIKMDPELPAVTLRATVSNPGRYVIVAHYYQPYSNAFDVNVEILVDGVVREGTLRVEYCPNDSGCRAVLKFDDTPDTQVIEINNLEFILAMNNTHLNPLWLDYIILVSADSFSSKMLDVQGVDKSGEFIAKCGYDDFYIDHSTSGFCRDAVYSLTTFYNNGALQCNCNPDGSVSFSCEEFGGQCRCRPNIIGRTCSECQTGYFGFPDCRPCNCPSGLCDPQSGQCVCPPRVTGENCDSCLPRTFGYDPFIGCEECGCSPFGVQQGIMDCNVDDGQCSCKPNVAGRRCDQCEAGHYSYPGCYPCSCDPSGSLPMICDQDTSECLCRENVEGSQCDQCKASTFYLEERNPEGCTKCFCFNLADRCESSTLRLDQVRIQLCVTVTITEMQGWGITNLASPDPFLIDTTIEARINNPEDDILNQNIPIYWIAPSSYLGNKITSYGAKLAYTVTFRLPRDGDYKSLINPDVRIEGNNFTLAWISPEQPIEGIPMSVKLDMLETSFVHERTGAAVTRQQFMMVLQNIDALQIRGSFYTQVIQVQLADVSLDFGSPDGRGEVAHNVEQCACPPNYQGTSCEECVEGYYRSRTGPYLGVCVPCQCNNKADKCDPETGECINCRDNYSGPECLTCMKGHYEDPYTRSCQMCSCPLPVASNNFASTCQVAGDGSMVQCLCEEGYSGRQCELCDIGYYGNPAELGGRCQPCSCNDNIDLRDPFSCDVVTGECLRCINNSTGTRCELCTDWFFGDAVYAKDCQTCDCDHTGADGCDKSNGVCLCKPNVVGARCDQCAPQTFGFESAVGCERCDCGIGAHHGDCDLYTGQCDCRPGVIGRKCDQCEPGHWNYGSNGCATCNCEFEGATTCNVDTGKCQCLPGVTGDKCDQCLDRWALIPEQGCIECDNCIHLLLDDMEFIDINVTSMIDELESVSVGQGAIRRLEEFNSTMIRDPTDPSILDPLKDQLMITTRRANDVRNKADRMVRQAQLGEDDAITLKLMANELNPMADESNVIAEGENQVVSTPYELHVHVVSDAVAFAKEVLQEILSNIDDKNVGELLRQAELILNGLNARNFYNAQVKSEEELEKAMQVLKEAEALQQRAYEQTNHTESLSVDLSVVLDKLNDLMNSSRHSLDNAHAGADLVENSRELLNEIKSLIALISNAGEKTQMCFSESQSLLNNSFQFLQDAELAFQEMEQESSQLDQVMVDLKTHADNLSDENYDLEPLVDKATAHAHKLREQAELLESMIADTKMSAEGALNASQAYQAIVDAINKALNASQEAITAAEEAMSLSNGLADKAQSSQKLSETFLQDATDTANKVDQELQPRLDNATAKTDRVANLNQQASKGMQDILIDLDSLPEGGYSQRAQEAVDKAIAAQTRAVAARDRVQDITEQLPGDKMRVEQIPRMIEEANMNVRNSQGSGECVIALLPQATTLLDSLSVQAEKVNLVGQQLIGNISALRDQIQLARDQSNLIEVGMTFSKESSLQVRNPVNLQQAASYSKLSMYIKTQVPSGLLAYIGPDGYSSQQNDDYMKLEVTNGLVVFRYDLGDGPGVITNPKNVSDGKWHQVIAERTGKTAFVTVRTADEDDVTQEGESPGTFSVLDLDANTVKFYVGGVPDSAGLGGLLEHQHFIGAIESVDFGGVPIGLWNFAHGANNNGCVARDELTGVTAKGFRFDGSGYVILEKHRFIPGRSSLVRMRFKTFNPNGLLFLMGNHTDYYSIELRNGKVLFQFDLGSGPAFLESSSNRSFNDGQWHQLLVNRQYKDGLLKVDEIVEANGRSSGQMKELSTQDLMYLGGYKGTHGYPDVTQQGFEGCITEVQLGSATRDINNDNVEARGVLPGCPEMARVISFDPSVANSYLALESINIDQNFQMTMKIKTETRDGLLFYTADETPDQLNSFSVSLVEGKIVVIAVSEGKRTVLETHTSTYDDGAWHYITVTKVSREIQVDVDDFEMVKTRMEGKRRIKTTIPLYLGGVPNAQGLVVENVGSQEHFKGCIGDVTINGRFVNFALIDPASVVGGAMKRCPIVDPTPAPTLAPTMHPDIPVFTLDPDATPIQCTLPKVPAISDADSSVVGARYGSQVGSRIEYDTAPESINLRSDFSIELRTTASDGVIFYTADERQIDFFGLYMKNGQLVYAFNCGSGTARIVSDKTYNDGLWHKVVFSRDQNSGQIVINDGEETKTAEAPGSSTTVNVVSPYFVGGLDTEIAEDAASNLQVNTNNCQTQNSSYVLQNVVGGFIGCLRGLMLNSLDMGAPSREVAISPCTNDVEEGTFFYSGGGFLTLKETFSVGLDLEVYMEVRPRSASGVLLSVYGTSGDYLVLQLVNGEVVFSVDNGQGEIKTTFSPRSIGDLCDGQWHTIKAVKAKNVVTLTVDSVPTYPGIGPAGVSETNTQDALYLGGLPEYHRGVKTQDEYVGCVRDVKIGSVWQNLNTAQTSGKVALNTCPAN</sequence>
<dbReference type="FunFam" id="2.10.25.10:FF:000188">
    <property type="entry name" value="Laminin subunit gamma 2"/>
    <property type="match status" value="1"/>
</dbReference>
<feature type="disulfide bond" evidence="13">
    <location>
        <begin position="770"/>
        <end position="779"/>
    </location>
</feature>
<feature type="domain" description="Laminin EGF-like" evidence="17">
    <location>
        <begin position="747"/>
        <end position="799"/>
    </location>
</feature>
<comment type="subcellular location">
    <subcellularLocation>
        <location evidence="1">Secreted</location>
        <location evidence="1">Extracellular space</location>
        <location evidence="1">Extracellular matrix</location>
        <location evidence="1">Basement membrane</location>
    </subcellularLocation>
</comment>
<feature type="disulfide bond" evidence="12">
    <location>
        <begin position="3031"/>
        <end position="3058"/>
    </location>
</feature>
<feature type="domain" description="Laminin EGF-like" evidence="17">
    <location>
        <begin position="1386"/>
        <end position="1431"/>
    </location>
</feature>
<keyword evidence="8 14" id="KW-0175">Coiled coil</keyword>
<feature type="domain" description="Laminin G" evidence="16">
    <location>
        <begin position="2886"/>
        <end position="3058"/>
    </location>
</feature>
<dbReference type="Pfam" id="PF00053">
    <property type="entry name" value="EGF_laminin"/>
    <property type="match status" value="20"/>
</dbReference>
<evidence type="ECO:0000256" key="14">
    <source>
        <dbReference type="SAM" id="Coils"/>
    </source>
</evidence>
<feature type="disulfide bond" evidence="13">
    <location>
        <begin position="434"/>
        <end position="443"/>
    </location>
</feature>
<accession>R7TI06</accession>
<feature type="domain" description="Laminin EGF-like" evidence="17">
    <location>
        <begin position="1524"/>
        <end position="1574"/>
    </location>
</feature>
<evidence type="ECO:0000313" key="22">
    <source>
        <dbReference type="Proteomes" id="UP000014760"/>
    </source>
</evidence>
<dbReference type="InterPro" id="IPR013320">
    <property type="entry name" value="ConA-like_dom_sf"/>
</dbReference>
<dbReference type="InterPro" id="IPR050440">
    <property type="entry name" value="Laminin/Netrin_ECM"/>
</dbReference>
<dbReference type="OrthoDB" id="5984158at2759"/>
<dbReference type="InterPro" id="IPR002049">
    <property type="entry name" value="LE_dom"/>
</dbReference>
<feature type="disulfide bond" evidence="13">
    <location>
        <begin position="1835"/>
        <end position="1844"/>
    </location>
</feature>
<feature type="domain" description="Laminin G" evidence="16">
    <location>
        <begin position="3292"/>
        <end position="3482"/>
    </location>
</feature>
<evidence type="ECO:0000259" key="18">
    <source>
        <dbReference type="PROSITE" id="PS51115"/>
    </source>
</evidence>
<feature type="disulfide bond" evidence="13">
    <location>
        <begin position="1499"/>
        <end position="1508"/>
    </location>
</feature>
<dbReference type="FunFam" id="2.10.25.10:FF:000074">
    <property type="entry name" value="Laminin subunit alpha"/>
    <property type="match status" value="1"/>
</dbReference>
<feature type="disulfide bond" evidence="13">
    <location>
        <begin position="642"/>
        <end position="654"/>
    </location>
</feature>
<dbReference type="FunFam" id="2.10.25.10:FF:000033">
    <property type="entry name" value="Laminin subunit alpha 2"/>
    <property type="match status" value="1"/>
</dbReference>
<dbReference type="GO" id="GO:0009888">
    <property type="term" value="P:tissue development"/>
    <property type="evidence" value="ECO:0007669"/>
    <property type="project" value="TreeGrafter"/>
</dbReference>
<gene>
    <name evidence="20" type="ORF">CAPTEDRAFT_157479</name>
</gene>
<dbReference type="InterPro" id="IPR001791">
    <property type="entry name" value="Laminin_G"/>
</dbReference>
<evidence type="ECO:0000256" key="5">
    <source>
        <dbReference type="ARBA" id="ARBA00022737"/>
    </source>
</evidence>
<feature type="disulfide bond" evidence="13">
    <location>
        <begin position="1448"/>
        <end position="1457"/>
    </location>
</feature>
<dbReference type="FunFam" id="2.10.25.10:FF:000082">
    <property type="entry name" value="Laminin subunit alpha 1"/>
    <property type="match status" value="2"/>
</dbReference>
<feature type="disulfide bond" evidence="13">
    <location>
        <begin position="461"/>
        <end position="478"/>
    </location>
</feature>
<dbReference type="SMART" id="SM00282">
    <property type="entry name" value="LamG"/>
    <property type="match status" value="5"/>
</dbReference>
<feature type="domain" description="Laminin EGF-like" evidence="17">
    <location>
        <begin position="2021"/>
        <end position="2067"/>
    </location>
</feature>
<dbReference type="FunFam" id="2.10.25.10:FF:000051">
    <property type="entry name" value="Laminin subunit alpha 4"/>
    <property type="match status" value="1"/>
</dbReference>
<feature type="disulfide bond" evidence="13">
    <location>
        <begin position="663"/>
        <end position="672"/>
    </location>
</feature>
<feature type="coiled-coil region" evidence="14">
    <location>
        <begin position="2397"/>
        <end position="2501"/>
    </location>
</feature>
<dbReference type="FunFam" id="2.60.120.260:FF:000092">
    <property type="entry name" value="Laminin subunit alpha-3"/>
    <property type="match status" value="1"/>
</dbReference>
<dbReference type="CDD" id="cd02795">
    <property type="entry name" value="CBM6-CBM35-CBM36_like"/>
    <property type="match status" value="1"/>
</dbReference>
<keyword evidence="7" id="KW-0130">Cell adhesion</keyword>
<feature type="domain" description="Laminin EGF-like" evidence="17">
    <location>
        <begin position="414"/>
        <end position="458"/>
    </location>
</feature>
<evidence type="ECO:0000256" key="1">
    <source>
        <dbReference type="ARBA" id="ARBA00004302"/>
    </source>
</evidence>
<dbReference type="GO" id="GO:0009887">
    <property type="term" value="P:animal organ morphogenesis"/>
    <property type="evidence" value="ECO:0007669"/>
    <property type="project" value="TreeGrafter"/>
</dbReference>
<evidence type="ECO:0008006" key="23">
    <source>
        <dbReference type="Google" id="ProtNLM"/>
    </source>
</evidence>
<dbReference type="GO" id="GO:0005604">
    <property type="term" value="C:basement membrane"/>
    <property type="evidence" value="ECO:0007669"/>
    <property type="project" value="UniProtKB-SubCell"/>
</dbReference>
<name>R7TI06_CAPTE</name>
<dbReference type="SMART" id="SM00181">
    <property type="entry name" value="EGF"/>
    <property type="match status" value="10"/>
</dbReference>
<feature type="disulfide bond" evidence="13">
    <location>
        <begin position="2087"/>
        <end position="2096"/>
    </location>
</feature>
<feature type="disulfide bond" evidence="13">
    <location>
        <begin position="507"/>
        <end position="524"/>
    </location>
</feature>
<feature type="disulfide bond" evidence="13">
    <location>
        <begin position="1545"/>
        <end position="1554"/>
    </location>
</feature>